<dbReference type="SUPFAM" id="SSF56112">
    <property type="entry name" value="Protein kinase-like (PK-like)"/>
    <property type="match status" value="1"/>
</dbReference>
<dbReference type="SUPFAM" id="SSF54534">
    <property type="entry name" value="FKBP-like"/>
    <property type="match status" value="1"/>
</dbReference>
<feature type="compositionally biased region" description="Polar residues" evidence="12">
    <location>
        <begin position="703"/>
        <end position="712"/>
    </location>
</feature>
<dbReference type="InterPro" id="IPR000719">
    <property type="entry name" value="Prot_kinase_dom"/>
</dbReference>
<dbReference type="Gene3D" id="1.10.510.10">
    <property type="entry name" value="Transferase(Phosphotransferase) domain 1"/>
    <property type="match status" value="1"/>
</dbReference>
<evidence type="ECO:0000313" key="17">
    <source>
        <dbReference type="Proteomes" id="UP000253729"/>
    </source>
</evidence>
<feature type="compositionally biased region" description="Basic and acidic residues" evidence="12">
    <location>
        <begin position="322"/>
        <end position="336"/>
    </location>
</feature>
<keyword evidence="7 11" id="KW-0697">Rotamase</keyword>
<feature type="compositionally biased region" description="Acidic residues" evidence="12">
    <location>
        <begin position="119"/>
        <end position="136"/>
    </location>
</feature>
<evidence type="ECO:0000256" key="12">
    <source>
        <dbReference type="SAM" id="MobiDB-lite"/>
    </source>
</evidence>
<feature type="compositionally biased region" description="Acidic residues" evidence="12">
    <location>
        <begin position="154"/>
        <end position="170"/>
    </location>
</feature>
<feature type="region of interest" description="Disordered" evidence="12">
    <location>
        <begin position="218"/>
        <end position="363"/>
    </location>
</feature>
<dbReference type="RefSeq" id="XP_026629191.1">
    <property type="nucleotide sequence ID" value="XM_026774857.1"/>
</dbReference>
<evidence type="ECO:0000256" key="5">
    <source>
        <dbReference type="ARBA" id="ARBA00022777"/>
    </source>
</evidence>
<feature type="compositionally biased region" description="Polar residues" evidence="12">
    <location>
        <begin position="345"/>
        <end position="362"/>
    </location>
</feature>
<dbReference type="Gene3D" id="2.60.120.340">
    <property type="entry name" value="Nucleoplasmin core domain"/>
    <property type="match status" value="1"/>
</dbReference>
<dbReference type="PROSITE" id="PS50059">
    <property type="entry name" value="FKBP_PPIASE"/>
    <property type="match status" value="1"/>
</dbReference>
<proteinExistence type="predicted"/>
<dbReference type="CDD" id="cd21742">
    <property type="entry name" value="MobB_NDR_LATS-like"/>
    <property type="match status" value="1"/>
</dbReference>
<feature type="region of interest" description="Disordered" evidence="12">
    <location>
        <begin position="531"/>
        <end position="575"/>
    </location>
</feature>
<dbReference type="InterPro" id="IPR050236">
    <property type="entry name" value="Ser_Thr_kinase_AGC"/>
</dbReference>
<dbReference type="PANTHER" id="PTHR24356:SF400">
    <property type="entry name" value="SERINE_THREONINE-PROTEIN KINASE CBK1"/>
    <property type="match status" value="1"/>
</dbReference>
<protein>
    <recommendedName>
        <fullName evidence="11">peptidylprolyl isomerase</fullName>
        <ecNumber evidence="11">5.2.1.8</ecNumber>
    </recommendedName>
</protein>
<feature type="compositionally biased region" description="Acidic residues" evidence="12">
    <location>
        <begin position="41"/>
        <end position="50"/>
    </location>
</feature>
<evidence type="ECO:0000256" key="10">
    <source>
        <dbReference type="ARBA" id="ARBA00048679"/>
    </source>
</evidence>
<keyword evidence="8 11" id="KW-0413">Isomerase</keyword>
<reference evidence="16 17" key="1">
    <citation type="submission" date="2018-07" db="EMBL/GenBank/DDBJ databases">
        <title>The genomes of Aspergillus section Nigri reveals drivers in fungal speciation.</title>
        <authorList>
            <consortium name="DOE Joint Genome Institute"/>
            <person name="Vesth T.C."/>
            <person name="Nybo J."/>
            <person name="Theobald S."/>
            <person name="Brandl J."/>
            <person name="Frisvad J.C."/>
            <person name="Nielsen K.F."/>
            <person name="Lyhne E.K."/>
            <person name="Kogle M.E."/>
            <person name="Kuo A."/>
            <person name="Riley R."/>
            <person name="Clum A."/>
            <person name="Nolan M."/>
            <person name="Lipzen A."/>
            <person name="Salamov A."/>
            <person name="Henrissat B."/>
            <person name="Wiebenga A."/>
            <person name="De vries R.P."/>
            <person name="Grigoriev I.V."/>
            <person name="Mortensen U.H."/>
            <person name="Andersen M.R."/>
            <person name="Baker S.E."/>
        </authorList>
    </citation>
    <scope>NUCLEOTIDE SEQUENCE [LARGE SCALE GENOMIC DNA]</scope>
    <source>
        <strain evidence="16 17">CBS 139.54b</strain>
    </source>
</reference>
<feature type="compositionally biased region" description="Low complexity" evidence="12">
    <location>
        <begin position="672"/>
        <end position="701"/>
    </location>
</feature>
<evidence type="ECO:0000259" key="14">
    <source>
        <dbReference type="PROSITE" id="PS50059"/>
    </source>
</evidence>
<name>A0A3F3QAP7_9EURO</name>
<dbReference type="EMBL" id="KZ852038">
    <property type="protein sequence ID" value="RDH36169.1"/>
    <property type="molecule type" value="Genomic_DNA"/>
</dbReference>
<organism evidence="16 17">
    <name type="scientific">Aspergillus welwitschiae</name>
    <dbReference type="NCBI Taxonomy" id="1341132"/>
    <lineage>
        <taxon>Eukaryota</taxon>
        <taxon>Fungi</taxon>
        <taxon>Dikarya</taxon>
        <taxon>Ascomycota</taxon>
        <taxon>Pezizomycotina</taxon>
        <taxon>Eurotiomycetes</taxon>
        <taxon>Eurotiomycetidae</taxon>
        <taxon>Eurotiales</taxon>
        <taxon>Aspergillaceae</taxon>
        <taxon>Aspergillus</taxon>
        <taxon>Aspergillus subgen. Circumdati</taxon>
    </lineage>
</organism>
<evidence type="ECO:0000259" key="15">
    <source>
        <dbReference type="PROSITE" id="PS51285"/>
    </source>
</evidence>
<feature type="region of interest" description="Disordered" evidence="12">
    <location>
        <begin position="611"/>
        <end position="633"/>
    </location>
</feature>
<dbReference type="InterPro" id="IPR001179">
    <property type="entry name" value="PPIase_FKBP_dom"/>
</dbReference>
<dbReference type="GO" id="GO:0003755">
    <property type="term" value="F:peptidyl-prolyl cis-trans isomerase activity"/>
    <property type="evidence" value="ECO:0007669"/>
    <property type="project" value="UniProtKB-KW"/>
</dbReference>
<dbReference type="STRING" id="1341132.A0A3F3QAP7"/>
<evidence type="ECO:0000256" key="3">
    <source>
        <dbReference type="ARBA" id="ARBA00022679"/>
    </source>
</evidence>
<feature type="region of interest" description="Disordered" evidence="12">
    <location>
        <begin position="41"/>
        <end position="170"/>
    </location>
</feature>
<dbReference type="Gene3D" id="3.10.50.40">
    <property type="match status" value="1"/>
</dbReference>
<evidence type="ECO:0000256" key="6">
    <source>
        <dbReference type="ARBA" id="ARBA00022840"/>
    </source>
</evidence>
<dbReference type="PROSITE" id="PS51285">
    <property type="entry name" value="AGC_KINASE_CTER"/>
    <property type="match status" value="1"/>
</dbReference>
<keyword evidence="6" id="KW-0067">ATP-binding</keyword>
<gene>
    <name evidence="16" type="ORF">BDQ94DRAFT_185354</name>
</gene>
<dbReference type="InterPro" id="IPR011009">
    <property type="entry name" value="Kinase-like_dom_sf"/>
</dbReference>
<evidence type="ECO:0000256" key="11">
    <source>
        <dbReference type="PROSITE-ProRule" id="PRU00277"/>
    </source>
</evidence>
<dbReference type="GO" id="GO:0004674">
    <property type="term" value="F:protein serine/threonine kinase activity"/>
    <property type="evidence" value="ECO:0007669"/>
    <property type="project" value="UniProtKB-KW"/>
</dbReference>
<keyword evidence="17" id="KW-1185">Reference proteome</keyword>
<evidence type="ECO:0000256" key="8">
    <source>
        <dbReference type="ARBA" id="ARBA00023235"/>
    </source>
</evidence>
<dbReference type="InterPro" id="IPR041232">
    <property type="entry name" value="NPL"/>
</dbReference>
<dbReference type="Pfam" id="PF00069">
    <property type="entry name" value="Pkinase"/>
    <property type="match status" value="2"/>
</dbReference>
<feature type="compositionally biased region" description="Polar residues" evidence="12">
    <location>
        <begin position="536"/>
        <end position="549"/>
    </location>
</feature>
<dbReference type="Pfam" id="PF17800">
    <property type="entry name" value="NPL"/>
    <property type="match status" value="1"/>
</dbReference>
<evidence type="ECO:0000256" key="1">
    <source>
        <dbReference type="ARBA" id="ARBA00000971"/>
    </source>
</evidence>
<comment type="catalytic activity">
    <reaction evidence="1 11">
        <text>[protein]-peptidylproline (omega=180) = [protein]-peptidylproline (omega=0)</text>
        <dbReference type="Rhea" id="RHEA:16237"/>
        <dbReference type="Rhea" id="RHEA-COMP:10747"/>
        <dbReference type="Rhea" id="RHEA-COMP:10748"/>
        <dbReference type="ChEBI" id="CHEBI:83833"/>
        <dbReference type="ChEBI" id="CHEBI:83834"/>
        <dbReference type="EC" id="5.2.1.8"/>
    </reaction>
</comment>
<dbReference type="InterPro" id="IPR000961">
    <property type="entry name" value="AGC-kinase_C"/>
</dbReference>
<feature type="compositionally biased region" description="Basic residues" evidence="12">
    <location>
        <begin position="1344"/>
        <end position="1357"/>
    </location>
</feature>
<dbReference type="Proteomes" id="UP000253729">
    <property type="component" value="Unassembled WGS sequence"/>
</dbReference>
<evidence type="ECO:0000256" key="2">
    <source>
        <dbReference type="ARBA" id="ARBA00022527"/>
    </source>
</evidence>
<evidence type="ECO:0000256" key="4">
    <source>
        <dbReference type="ARBA" id="ARBA00022741"/>
    </source>
</evidence>
<feature type="compositionally biased region" description="Acidic residues" evidence="12">
    <location>
        <begin position="72"/>
        <end position="95"/>
    </location>
</feature>
<keyword evidence="2" id="KW-0723">Serine/threonine-protein kinase</keyword>
<comment type="catalytic activity">
    <reaction evidence="10">
        <text>L-seryl-[protein] + ATP = O-phospho-L-seryl-[protein] + ADP + H(+)</text>
        <dbReference type="Rhea" id="RHEA:17989"/>
        <dbReference type="Rhea" id="RHEA-COMP:9863"/>
        <dbReference type="Rhea" id="RHEA-COMP:11604"/>
        <dbReference type="ChEBI" id="CHEBI:15378"/>
        <dbReference type="ChEBI" id="CHEBI:29999"/>
        <dbReference type="ChEBI" id="CHEBI:30616"/>
        <dbReference type="ChEBI" id="CHEBI:83421"/>
        <dbReference type="ChEBI" id="CHEBI:456216"/>
        <dbReference type="EC" id="2.7.11.1"/>
    </reaction>
</comment>
<keyword evidence="5 16" id="KW-0418">Kinase</keyword>
<evidence type="ECO:0000259" key="13">
    <source>
        <dbReference type="PROSITE" id="PS50011"/>
    </source>
</evidence>
<dbReference type="FunFam" id="3.10.50.40:FF:000006">
    <property type="entry name" value="Peptidyl-prolyl cis-trans isomerase"/>
    <property type="match status" value="1"/>
</dbReference>
<dbReference type="InterPro" id="IPR059233">
    <property type="entry name" value="MobB_NdrA/B/Cbk1"/>
</dbReference>
<feature type="region of interest" description="Disordered" evidence="12">
    <location>
        <begin position="1297"/>
        <end position="1360"/>
    </location>
</feature>
<comment type="catalytic activity">
    <reaction evidence="9">
        <text>L-threonyl-[protein] + ATP = O-phospho-L-threonyl-[protein] + ADP + H(+)</text>
        <dbReference type="Rhea" id="RHEA:46608"/>
        <dbReference type="Rhea" id="RHEA-COMP:11060"/>
        <dbReference type="Rhea" id="RHEA-COMP:11605"/>
        <dbReference type="ChEBI" id="CHEBI:15378"/>
        <dbReference type="ChEBI" id="CHEBI:30013"/>
        <dbReference type="ChEBI" id="CHEBI:30616"/>
        <dbReference type="ChEBI" id="CHEBI:61977"/>
        <dbReference type="ChEBI" id="CHEBI:456216"/>
        <dbReference type="EC" id="2.7.11.1"/>
    </reaction>
</comment>
<feature type="region of interest" description="Disordered" evidence="12">
    <location>
        <begin position="1079"/>
        <end position="1103"/>
    </location>
</feature>
<dbReference type="EC" id="5.2.1.8" evidence="11"/>
<evidence type="ECO:0000313" key="16">
    <source>
        <dbReference type="EMBL" id="RDH36169.1"/>
    </source>
</evidence>
<dbReference type="PROSITE" id="PS50011">
    <property type="entry name" value="PROTEIN_KINASE_DOM"/>
    <property type="match status" value="1"/>
</dbReference>
<accession>A0A3F3QAP7</accession>
<dbReference type="PANTHER" id="PTHR24356">
    <property type="entry name" value="SERINE/THREONINE-PROTEIN KINASE"/>
    <property type="match status" value="1"/>
</dbReference>
<evidence type="ECO:0000256" key="7">
    <source>
        <dbReference type="ARBA" id="ARBA00023110"/>
    </source>
</evidence>
<dbReference type="InterPro" id="IPR046357">
    <property type="entry name" value="PPIase_dom_sf"/>
</dbReference>
<feature type="compositionally biased region" description="Acidic residues" evidence="12">
    <location>
        <begin position="225"/>
        <end position="261"/>
    </location>
</feature>
<feature type="domain" description="PPIase FKBP-type" evidence="14">
    <location>
        <begin position="387"/>
        <end position="473"/>
    </location>
</feature>
<dbReference type="SMART" id="SM00220">
    <property type="entry name" value="S_TKc"/>
    <property type="match status" value="1"/>
</dbReference>
<evidence type="ECO:0000256" key="9">
    <source>
        <dbReference type="ARBA" id="ARBA00047899"/>
    </source>
</evidence>
<dbReference type="GO" id="GO:0005524">
    <property type="term" value="F:ATP binding"/>
    <property type="evidence" value="ECO:0007669"/>
    <property type="project" value="UniProtKB-KW"/>
</dbReference>
<feature type="compositionally biased region" description="Low complexity" evidence="12">
    <location>
        <begin position="734"/>
        <end position="752"/>
    </location>
</feature>
<keyword evidence="4" id="KW-0547">Nucleotide-binding</keyword>
<dbReference type="GO" id="GO:0035556">
    <property type="term" value="P:intracellular signal transduction"/>
    <property type="evidence" value="ECO:0007669"/>
    <property type="project" value="TreeGrafter"/>
</dbReference>
<keyword evidence="3" id="KW-0808">Transferase</keyword>
<dbReference type="GeneID" id="38143213"/>
<dbReference type="Pfam" id="PF00254">
    <property type="entry name" value="FKBP_C"/>
    <property type="match status" value="1"/>
</dbReference>
<feature type="domain" description="AGC-kinase C-terminal" evidence="15">
    <location>
        <begin position="1259"/>
        <end position="1313"/>
    </location>
</feature>
<feature type="compositionally biased region" description="Basic and acidic residues" evidence="12">
    <location>
        <begin position="1297"/>
        <end position="1325"/>
    </location>
</feature>
<dbReference type="Gene3D" id="3.30.200.20">
    <property type="entry name" value="Phosphorylase Kinase, domain 1"/>
    <property type="match status" value="1"/>
</dbReference>
<sequence length="1423" mass="158517">MSGVTPVAVYALRVPANGALIPAVPEFSAMFRVSMAAIDPDEAPEYEDGFDSNKRPRATLKLVRAPPGLDLQGEDDDDEDWEDDEDEDSEDDEEVNGGPSDKEKARKLKLAAARKELEDAMDEDDEEEDDDDEEGEFDLKAAISKLIKGKAPANDDEESDGESDEGLELDETVICTLDPEKNCQQPLDIVVNEEEPVFFKVTGTHTIYLTGNYVMPADDHHHDHDDEDSDEEDYDLSPDEDELDMEDLIGEDDESDDLDDLENPRITEVDSEEEEAPKLVESKETKGKGKRAAEPEEAKPEPALSKKQQKKLKKNNGEAAPVEEKKEAKEGKEAKKVQFAKNLEQGPTGSTQQKPAEKTTGTLGVKEVKGVKIDDKKLGQGVAAKAGNTVAMRYIGKLEDGKVFDANKKGKPFTFKLGKGEVIKGWDIGVAGMAVGGERRISIPPHLAYGKRALPGIPANSKLIFDTTMELYGSASTVSADAESQAVQRKSNSIRDRIKQRSSRILSLLGLRGPSGGRAVDYALKTMTTREMPVQQKPSSDSNPSQSFHSLPADNRAPSSSTAMEEEQGHGGPLLTCITHSCTTPMPETSMASETPRQAVSPEQFVAADQLRKSETRELQSSSVAAVKRSKSTPAVLTSLVSTKLSTTFGNPTVIRRSHLRSPLNITPVHFPASSPGPSRPSESPNDSSNPSISPISSVSPLGTRSTPPTSEDPSRVSKQALGDSAKASPYTSLPPQSAEEASSSTEVSGTSPSIVTVEAAANAKVFFETYFNSVFCGTDPRSQRRQELEQYMYGLPLSPEERARIWANWITQEHHYLRQCRILKSRSHGGGNHDTTVSLAGFEVIKVLGRGSFGVVRLVKERKAEETSSDGDSEDKLLRWKNEAINTQSHALDSLRSLSDGAKSNRRKIMTGVKKDVFAMKVIRKSAMIRNSQEGHLRAERDFLVASAKSRWVVPLIASFQDRNHLYLIMDYMVGGDFLGLLMRRNVLPEAIARWYIAEMILCIEEAHRLCWIHRDVKPDNFLISASGHLKISDFGLAFDGHWAHDQVYYNDHRHTLLKRLGIRVDGDALDQSEAKRIAESPSALDPEPVNDSEWTPPTAGLLGWRDRTQKRRLAGSIVGTNQYMAPEVVRGELYDGRCDWWSIGIILYECLYGFTPFASDDRQKTKLKIHHHLQTLHFPNRPPDKLISAEAIDLINQLLQEKEHRLSSSKYRVNDSVTFRLAAKHPLYNMDPRNKTYRGFYVYPNDATDIKNHPFFSCINWNEIHQSMPPFIPKVKGWEDTRYFDDAGYEHGHDEVSAASDAEHAERSSEAGERGECHQDRGDPPQYQEIDSLLSPASKLPPKNRRKGRDKKRPRDKLLRDRKLRMTVLEMRKRATYPCLSLLTQSYFSIHTEHTCLAMTYYRLSRKTDARGIIHCKAECQ</sequence>
<feature type="region of interest" description="Disordered" evidence="12">
    <location>
        <begin position="665"/>
        <end position="752"/>
    </location>
</feature>
<feature type="compositionally biased region" description="Basic and acidic residues" evidence="12">
    <location>
        <begin position="276"/>
        <end position="300"/>
    </location>
</feature>
<dbReference type="GO" id="GO:0106310">
    <property type="term" value="F:protein serine kinase activity"/>
    <property type="evidence" value="ECO:0007669"/>
    <property type="project" value="RHEA"/>
</dbReference>
<feature type="domain" description="Protein kinase" evidence="13">
    <location>
        <begin position="843"/>
        <end position="1230"/>
    </location>
</feature>